<keyword evidence="13" id="KW-0472">Membrane</keyword>
<dbReference type="Gene3D" id="2.60.120.10">
    <property type="entry name" value="Jelly Rolls"/>
    <property type="match status" value="1"/>
</dbReference>
<dbReference type="KEGG" id="goe:100899665"/>
<keyword evidence="3" id="KW-0406">Ion transport</keyword>
<dbReference type="CTD" id="100188864"/>
<dbReference type="Gene3D" id="1.10.287.70">
    <property type="match status" value="1"/>
</dbReference>
<keyword evidence="4" id="KW-1003">Cell membrane</keyword>
<evidence type="ECO:0000256" key="1">
    <source>
        <dbReference type="ARBA" id="ARBA00004651"/>
    </source>
</evidence>
<protein>
    <submittedName>
        <fullName evidence="16">Potassium/sodium hyperpolarization-activated cyclic nucleotide-gated channel 3</fullName>
    </submittedName>
</protein>
<dbReference type="Gene3D" id="1.10.287.630">
    <property type="entry name" value="Helix hairpin bin"/>
    <property type="match status" value="1"/>
</dbReference>
<keyword evidence="5" id="KW-0547">Nucleotide-binding</keyword>
<proteinExistence type="inferred from homology"/>
<dbReference type="FunFam" id="1.10.287.70:FF:000083">
    <property type="entry name" value="Potassium/sodium hyperpolarization-activated cyclic nucleotide-gated channel"/>
    <property type="match status" value="1"/>
</dbReference>
<dbReference type="GO" id="GO:0003254">
    <property type="term" value="P:regulation of membrane depolarization"/>
    <property type="evidence" value="ECO:0007669"/>
    <property type="project" value="TreeGrafter"/>
</dbReference>
<dbReference type="PANTHER" id="PTHR45689">
    <property type="entry name" value="I[[H]] CHANNEL, ISOFORM E"/>
    <property type="match status" value="1"/>
</dbReference>
<dbReference type="PROSITE" id="PS50042">
    <property type="entry name" value="CNMP_BINDING_3"/>
    <property type="match status" value="1"/>
</dbReference>
<gene>
    <name evidence="16" type="primary">LOC100899665</name>
</gene>
<keyword evidence="13" id="KW-0812">Transmembrane</keyword>
<dbReference type="InterPro" id="IPR014710">
    <property type="entry name" value="RmlC-like_jellyroll"/>
</dbReference>
<organism evidence="15 16">
    <name type="scientific">Galendromus occidentalis</name>
    <name type="common">western predatory mite</name>
    <dbReference type="NCBI Taxonomy" id="34638"/>
    <lineage>
        <taxon>Eukaryota</taxon>
        <taxon>Metazoa</taxon>
        <taxon>Ecdysozoa</taxon>
        <taxon>Arthropoda</taxon>
        <taxon>Chelicerata</taxon>
        <taxon>Arachnida</taxon>
        <taxon>Acari</taxon>
        <taxon>Parasitiformes</taxon>
        <taxon>Mesostigmata</taxon>
        <taxon>Gamasina</taxon>
        <taxon>Phytoseioidea</taxon>
        <taxon>Phytoseiidae</taxon>
        <taxon>Typhlodrominae</taxon>
        <taxon>Galendromus</taxon>
    </lineage>
</organism>
<dbReference type="InterPro" id="IPR000595">
    <property type="entry name" value="cNMP-bd_dom"/>
</dbReference>
<feature type="compositionally biased region" description="Polar residues" evidence="12">
    <location>
        <begin position="741"/>
        <end position="756"/>
    </location>
</feature>
<dbReference type="Proteomes" id="UP000694867">
    <property type="component" value="Unplaced"/>
</dbReference>
<evidence type="ECO:0000256" key="5">
    <source>
        <dbReference type="ARBA" id="ARBA00022566"/>
    </source>
</evidence>
<dbReference type="GO" id="GO:0005272">
    <property type="term" value="F:sodium channel activity"/>
    <property type="evidence" value="ECO:0007669"/>
    <property type="project" value="UniProtKB-KW"/>
</dbReference>
<evidence type="ECO:0000256" key="8">
    <source>
        <dbReference type="ARBA" id="ARBA00023201"/>
    </source>
</evidence>
<feature type="domain" description="Cyclic nucleotide-binding" evidence="14">
    <location>
        <begin position="484"/>
        <end position="600"/>
    </location>
</feature>
<reference evidence="16" key="1">
    <citation type="submission" date="2025-08" db="UniProtKB">
        <authorList>
            <consortium name="RefSeq"/>
        </authorList>
    </citation>
    <scope>IDENTIFICATION</scope>
</reference>
<dbReference type="SUPFAM" id="SSF51206">
    <property type="entry name" value="cAMP-binding domain-like"/>
    <property type="match status" value="1"/>
</dbReference>
<dbReference type="GeneID" id="100899665"/>
<comment type="similarity">
    <text evidence="2">Belongs to the potassium channel HCN family.</text>
</comment>
<dbReference type="SMART" id="SM00100">
    <property type="entry name" value="cNMP"/>
    <property type="match status" value="1"/>
</dbReference>
<evidence type="ECO:0000256" key="7">
    <source>
        <dbReference type="ARBA" id="ARBA00023149"/>
    </source>
</evidence>
<dbReference type="InterPro" id="IPR018488">
    <property type="entry name" value="cNMP-bd_CS"/>
</dbReference>
<keyword evidence="15" id="KW-1185">Reference proteome</keyword>
<dbReference type="GO" id="GO:0005249">
    <property type="term" value="F:voltage-gated potassium channel activity"/>
    <property type="evidence" value="ECO:0007669"/>
    <property type="project" value="InterPro"/>
</dbReference>
<dbReference type="InterPro" id="IPR051413">
    <property type="entry name" value="K/Na_HCN_channel"/>
</dbReference>
<keyword evidence="9" id="KW-1071">Ligand-gated ion channel</keyword>
<dbReference type="PROSITE" id="PS00888">
    <property type="entry name" value="CNMP_BINDING_1"/>
    <property type="match status" value="1"/>
</dbReference>
<sequence length="866" mass="96299">MAKAANSKWMVIARQIRTGGGLLPQRYELVSTNANQQPNRTCDTDASDHAIGSNQIQIDVNGALDQQGACTSGRQHDETNSLYGTPKEELAPGSSEVKASFMRNQLEALFQPSDNKLAMKLFGSKKALMNERQRQKAAGHWVIHPCSNFRFYWDLCMLTLLVANLIVLPVAISFFNDDLSARWIAFNCLSDTIFLLDIVVNFRTGIMNQDNSEQVILEPKEIAHHYIRSWFFLDLVSSIPLDYIFLIFIQDYQDVNTYLQAGRALRILRFAKMLSLLRLLRLSRLVRYVNQWEEVYFLNMASVFMKIINLICMMLLIGHWSGCLQFLVPMLQGFPNNSWVAINDLTKKDWFEQYSWALFKAMSHMLCIGYGRFPPQSVTDMWLTLLSMISGATCYALFLGHTTNLIQSLDSSRRHYREKLKQVEEYMAYRKLPRDLRQRIADYFEHRYQGKFFNEDDILNELSERLHEDVVNYNCRSLVASVPFFANADPDFVSDVVTKLKYEVYQPGDLIIKEGTIGTKMYFIQEGIVDIVTASGEVATSLSDGSYFGEICLLTNARRVASVRAETYCNLFSLSVEHFNTVLDQYPLVRRTMESIAAERLNKIGIDPSIVVSQHSDGDLLKVDMSTVEVLLSHDNAVINKEDFDDDRPEGFLKTGSRYGGLPRPRSECCFPRMEILAPSPDPGKPGILSPSQTMTSLHRASIVSSMAPFNSPCPPVSPTGLTLSVTPATPATQTAPSTIGAASSSVHPRSKSQGSAVPAAPGSHLGPIPSPEKKPTSTVITKEKKDTSKSSKAAEKATPCTPAVVVVSDPTATNAARDNKKEQPNSSKATIRGAQAKGSTESSDPKTTAAVSKSKDGSSAGGRKK</sequence>
<feature type="compositionally biased region" description="Low complexity" evidence="12">
    <location>
        <begin position="727"/>
        <end position="739"/>
    </location>
</feature>
<evidence type="ECO:0000256" key="13">
    <source>
        <dbReference type="SAM" id="Phobius"/>
    </source>
</evidence>
<keyword evidence="7" id="KW-0114">cAMP</keyword>
<feature type="transmembrane region" description="Helical" evidence="13">
    <location>
        <begin position="181"/>
        <end position="200"/>
    </location>
</feature>
<dbReference type="InterPro" id="IPR018490">
    <property type="entry name" value="cNMP-bd_dom_sf"/>
</dbReference>
<keyword evidence="6" id="KW-0915">Sodium</keyword>
<keyword evidence="3" id="KW-0894">Sodium channel</keyword>
<evidence type="ECO:0000256" key="12">
    <source>
        <dbReference type="SAM" id="MobiDB-lite"/>
    </source>
</evidence>
<feature type="transmembrane region" description="Helical" evidence="13">
    <location>
        <begin position="151"/>
        <end position="175"/>
    </location>
</feature>
<dbReference type="InterPro" id="IPR013621">
    <property type="entry name" value="Ion_trans_N"/>
</dbReference>
<accession>A0AAJ6W0P8</accession>
<keyword evidence="13" id="KW-1133">Transmembrane helix</keyword>
<feature type="compositionally biased region" description="Polar residues" evidence="12">
    <location>
        <begin position="838"/>
        <end position="852"/>
    </location>
</feature>
<keyword evidence="8" id="KW-0739">Sodium transport</keyword>
<comment type="catalytic activity">
    <reaction evidence="11">
        <text>Na(+)(in) = Na(+)(out)</text>
        <dbReference type="Rhea" id="RHEA:34963"/>
        <dbReference type="ChEBI" id="CHEBI:29101"/>
    </reaction>
</comment>
<evidence type="ECO:0000256" key="6">
    <source>
        <dbReference type="ARBA" id="ARBA00023053"/>
    </source>
</evidence>
<name>A0AAJ6W0P8_9ACAR</name>
<evidence type="ECO:0000259" key="14">
    <source>
        <dbReference type="PROSITE" id="PS50042"/>
    </source>
</evidence>
<dbReference type="SUPFAM" id="SSF81324">
    <property type="entry name" value="Voltage-gated potassium channels"/>
    <property type="match status" value="1"/>
</dbReference>
<keyword evidence="3" id="KW-0813">Transport</keyword>
<dbReference type="AlphaFoldDB" id="A0AAJ6W0P8"/>
<evidence type="ECO:0000256" key="9">
    <source>
        <dbReference type="ARBA" id="ARBA00023286"/>
    </source>
</evidence>
<feature type="compositionally biased region" description="Basic and acidic residues" evidence="12">
    <location>
        <begin position="772"/>
        <end position="796"/>
    </location>
</feature>
<feature type="region of interest" description="Disordered" evidence="12">
    <location>
        <begin position="721"/>
        <end position="866"/>
    </location>
</feature>
<evidence type="ECO:0000256" key="3">
    <source>
        <dbReference type="ARBA" id="ARBA00022461"/>
    </source>
</evidence>
<dbReference type="GO" id="GO:0098855">
    <property type="term" value="C:HCN channel complex"/>
    <property type="evidence" value="ECO:0007669"/>
    <property type="project" value="TreeGrafter"/>
</dbReference>
<keyword evidence="5" id="KW-0116">cAMP-binding</keyword>
<keyword evidence="10" id="KW-0407">Ion channel</keyword>
<comment type="subcellular location">
    <subcellularLocation>
        <location evidence="1">Cell membrane</location>
        <topology evidence="1">Multi-pass membrane protein</topology>
    </subcellularLocation>
</comment>
<dbReference type="InterPro" id="IPR003938">
    <property type="entry name" value="K_chnl_volt-dep_EAG/ELK/ERG"/>
</dbReference>
<dbReference type="GO" id="GO:0030552">
    <property type="term" value="F:cAMP binding"/>
    <property type="evidence" value="ECO:0007669"/>
    <property type="project" value="UniProtKB-KW"/>
</dbReference>
<dbReference type="Pfam" id="PF08412">
    <property type="entry name" value="Ion_trans_N"/>
    <property type="match status" value="1"/>
</dbReference>
<evidence type="ECO:0000313" key="16">
    <source>
        <dbReference type="RefSeq" id="XP_003748477.1"/>
    </source>
</evidence>
<dbReference type="RefSeq" id="XP_003748477.1">
    <property type="nucleotide sequence ID" value="XM_003748429.1"/>
</dbReference>
<evidence type="ECO:0000313" key="15">
    <source>
        <dbReference type="Proteomes" id="UP000694867"/>
    </source>
</evidence>
<evidence type="ECO:0000256" key="11">
    <source>
        <dbReference type="ARBA" id="ARBA00036239"/>
    </source>
</evidence>
<evidence type="ECO:0000256" key="10">
    <source>
        <dbReference type="ARBA" id="ARBA00023303"/>
    </source>
</evidence>
<dbReference type="Pfam" id="PF00027">
    <property type="entry name" value="cNMP_binding"/>
    <property type="match status" value="1"/>
</dbReference>
<evidence type="ECO:0000256" key="2">
    <source>
        <dbReference type="ARBA" id="ARBA00006305"/>
    </source>
</evidence>
<dbReference type="PRINTS" id="PR01463">
    <property type="entry name" value="EAGCHANLFMLY"/>
</dbReference>
<dbReference type="PANTHER" id="PTHR45689:SF5">
    <property type="entry name" value="I[[H]] CHANNEL, ISOFORM E"/>
    <property type="match status" value="1"/>
</dbReference>
<dbReference type="CDD" id="cd00038">
    <property type="entry name" value="CAP_ED"/>
    <property type="match status" value="1"/>
</dbReference>
<evidence type="ECO:0000256" key="4">
    <source>
        <dbReference type="ARBA" id="ARBA00022475"/>
    </source>
</evidence>
<feature type="region of interest" description="Disordered" evidence="12">
    <location>
        <begin position="67"/>
        <end position="89"/>
    </location>
</feature>